<dbReference type="InterPro" id="IPR050469">
    <property type="entry name" value="Diguanylate_Cyclase"/>
</dbReference>
<keyword evidence="3" id="KW-0812">Transmembrane</keyword>
<feature type="transmembrane region" description="Helical" evidence="3">
    <location>
        <begin position="79"/>
        <end position="98"/>
    </location>
</feature>
<dbReference type="PANTHER" id="PTHR45138">
    <property type="entry name" value="REGULATORY COMPONENTS OF SENSORY TRANSDUCTION SYSTEM"/>
    <property type="match status" value="1"/>
</dbReference>
<keyword evidence="5" id="KW-0808">Transferase</keyword>
<evidence type="ECO:0000259" key="4">
    <source>
        <dbReference type="PROSITE" id="PS50887"/>
    </source>
</evidence>
<dbReference type="SUPFAM" id="SSF55073">
    <property type="entry name" value="Nucleotide cyclase"/>
    <property type="match status" value="1"/>
</dbReference>
<dbReference type="InterPro" id="IPR043128">
    <property type="entry name" value="Rev_trsase/Diguanyl_cyclase"/>
</dbReference>
<keyword evidence="3" id="KW-0472">Membrane</keyword>
<name>A0ABU1BSW0_9BURK</name>
<dbReference type="RefSeq" id="WP_338438106.1">
    <property type="nucleotide sequence ID" value="NZ_JAUYVH010000016.1"/>
</dbReference>
<dbReference type="PROSITE" id="PS50887">
    <property type="entry name" value="GGDEF"/>
    <property type="match status" value="1"/>
</dbReference>
<organism evidence="5 6">
    <name type="scientific">Keguizhuia sedimenti</name>
    <dbReference type="NCBI Taxonomy" id="3064264"/>
    <lineage>
        <taxon>Bacteria</taxon>
        <taxon>Pseudomonadati</taxon>
        <taxon>Pseudomonadota</taxon>
        <taxon>Betaproteobacteria</taxon>
        <taxon>Burkholderiales</taxon>
        <taxon>Oxalobacteraceae</taxon>
        <taxon>Keguizhuia</taxon>
    </lineage>
</organism>
<proteinExistence type="predicted"/>
<feature type="domain" description="GGDEF" evidence="4">
    <location>
        <begin position="143"/>
        <end position="273"/>
    </location>
</feature>
<dbReference type="InterPro" id="IPR029787">
    <property type="entry name" value="Nucleotide_cyclase"/>
</dbReference>
<dbReference type="Pfam" id="PF00990">
    <property type="entry name" value="GGDEF"/>
    <property type="match status" value="1"/>
</dbReference>
<protein>
    <recommendedName>
        <fullName evidence="1">diguanylate cyclase</fullName>
        <ecNumber evidence="1">2.7.7.65</ecNumber>
    </recommendedName>
</protein>
<evidence type="ECO:0000313" key="6">
    <source>
        <dbReference type="Proteomes" id="UP001225596"/>
    </source>
</evidence>
<reference evidence="5 6" key="1">
    <citation type="submission" date="2023-08" db="EMBL/GenBank/DDBJ databases">
        <title>Oxalobacteraceae gen .nov., isolated from river sludge outside the plant.</title>
        <authorList>
            <person name="Zhao S.Y."/>
        </authorList>
    </citation>
    <scope>NUCLEOTIDE SEQUENCE [LARGE SCALE GENOMIC DNA]</scope>
    <source>
        <strain evidence="5 6">R-40</strain>
    </source>
</reference>
<evidence type="ECO:0000313" key="5">
    <source>
        <dbReference type="EMBL" id="MDQ9172108.1"/>
    </source>
</evidence>
<comment type="catalytic activity">
    <reaction evidence="2">
        <text>2 GTP = 3',3'-c-di-GMP + 2 diphosphate</text>
        <dbReference type="Rhea" id="RHEA:24898"/>
        <dbReference type="ChEBI" id="CHEBI:33019"/>
        <dbReference type="ChEBI" id="CHEBI:37565"/>
        <dbReference type="ChEBI" id="CHEBI:58805"/>
        <dbReference type="EC" id="2.7.7.65"/>
    </reaction>
</comment>
<keyword evidence="5" id="KW-0548">Nucleotidyltransferase</keyword>
<accession>A0ABU1BSW0</accession>
<dbReference type="InterPro" id="IPR000160">
    <property type="entry name" value="GGDEF_dom"/>
</dbReference>
<evidence type="ECO:0000256" key="1">
    <source>
        <dbReference type="ARBA" id="ARBA00012528"/>
    </source>
</evidence>
<evidence type="ECO:0000256" key="2">
    <source>
        <dbReference type="ARBA" id="ARBA00034247"/>
    </source>
</evidence>
<dbReference type="CDD" id="cd01949">
    <property type="entry name" value="GGDEF"/>
    <property type="match status" value="1"/>
</dbReference>
<keyword evidence="6" id="KW-1185">Reference proteome</keyword>
<dbReference type="GO" id="GO:0052621">
    <property type="term" value="F:diguanylate cyclase activity"/>
    <property type="evidence" value="ECO:0007669"/>
    <property type="project" value="UniProtKB-EC"/>
</dbReference>
<comment type="caution">
    <text evidence="5">The sequence shown here is derived from an EMBL/GenBank/DDBJ whole genome shotgun (WGS) entry which is preliminary data.</text>
</comment>
<keyword evidence="3" id="KW-1133">Transmembrane helix</keyword>
<dbReference type="Gene3D" id="3.30.70.270">
    <property type="match status" value="1"/>
</dbReference>
<evidence type="ECO:0000256" key="3">
    <source>
        <dbReference type="SAM" id="Phobius"/>
    </source>
</evidence>
<dbReference type="SMART" id="SM00267">
    <property type="entry name" value="GGDEF"/>
    <property type="match status" value="1"/>
</dbReference>
<feature type="transmembrane region" description="Helical" evidence="3">
    <location>
        <begin position="34"/>
        <end position="58"/>
    </location>
</feature>
<dbReference type="PANTHER" id="PTHR45138:SF9">
    <property type="entry name" value="DIGUANYLATE CYCLASE DGCM-RELATED"/>
    <property type="match status" value="1"/>
</dbReference>
<gene>
    <name evidence="5" type="ORF">Q8A64_16980</name>
</gene>
<dbReference type="Proteomes" id="UP001225596">
    <property type="component" value="Unassembled WGS sequence"/>
</dbReference>
<dbReference type="EC" id="2.7.7.65" evidence="1"/>
<sequence length="273" mass="30560">MKISRHNALVLGFLCFLVVAYVDGAVIVHQVSLLLLHLLPVLFVTWYVGFRWGIVLAVAMTAARIIPIQGESVGNQYSYYWYIDVLSDFAATLLLVWMQTMLRKAYDRTEKLARFDQLTGCLNRAGFYDALGSEIERSKRYGKPFSLVYFDCDNFKSVNDTLGHHAGDALLAKIASVMHVNLRRVDSMGRLGGDEFAVLLPESCTDAASSTVEHLKAQMDEAMRMNHWPVSFSMGIAVYQNPPADASRAMELADGLMYEVKNSGKNNVLLRSF</sequence>
<dbReference type="NCBIfam" id="TIGR00254">
    <property type="entry name" value="GGDEF"/>
    <property type="match status" value="1"/>
</dbReference>
<dbReference type="EMBL" id="JAUYVH010000016">
    <property type="protein sequence ID" value="MDQ9172108.1"/>
    <property type="molecule type" value="Genomic_DNA"/>
</dbReference>